<dbReference type="EMBL" id="JALLPB020000339">
    <property type="protein sequence ID" value="KAL3810313.1"/>
    <property type="molecule type" value="Genomic_DNA"/>
</dbReference>
<feature type="domain" description="JmjC" evidence="2">
    <location>
        <begin position="44"/>
        <end position="321"/>
    </location>
</feature>
<dbReference type="PANTHER" id="PTHR12461:SF100">
    <property type="entry name" value="JMJC DOMAIN-CONTAINING PROTEIN 4"/>
    <property type="match status" value="1"/>
</dbReference>
<keyword evidence="1" id="KW-0175">Coiled coil</keyword>
<evidence type="ECO:0000259" key="2">
    <source>
        <dbReference type="PROSITE" id="PS51184"/>
    </source>
</evidence>
<evidence type="ECO:0000313" key="4">
    <source>
        <dbReference type="Proteomes" id="UP001530377"/>
    </source>
</evidence>
<dbReference type="SUPFAM" id="SSF51197">
    <property type="entry name" value="Clavaminate synthase-like"/>
    <property type="match status" value="1"/>
</dbReference>
<dbReference type="Gene3D" id="2.60.120.10">
    <property type="entry name" value="Jelly Rolls"/>
    <property type="match status" value="2"/>
</dbReference>
<dbReference type="PROSITE" id="PS51184">
    <property type="entry name" value="JMJC"/>
    <property type="match status" value="1"/>
</dbReference>
<evidence type="ECO:0000313" key="3">
    <source>
        <dbReference type="EMBL" id="KAL3810313.1"/>
    </source>
</evidence>
<dbReference type="PANTHER" id="PTHR12461">
    <property type="entry name" value="HYPOXIA-INDUCIBLE FACTOR 1 ALPHA INHIBITOR-RELATED"/>
    <property type="match status" value="1"/>
</dbReference>
<dbReference type="InterPro" id="IPR041667">
    <property type="entry name" value="Cupin_8"/>
</dbReference>
<accession>A0ABD3RBW7</accession>
<feature type="coiled-coil region" evidence="1">
    <location>
        <begin position="158"/>
        <end position="210"/>
    </location>
</feature>
<name>A0ABD3RBW7_9STRA</name>
<evidence type="ECO:0000256" key="1">
    <source>
        <dbReference type="SAM" id="Coils"/>
    </source>
</evidence>
<reference evidence="3 4" key="1">
    <citation type="submission" date="2024-10" db="EMBL/GenBank/DDBJ databases">
        <title>Updated reference genomes for cyclostephanoid diatoms.</title>
        <authorList>
            <person name="Roberts W.R."/>
            <person name="Alverson A.J."/>
        </authorList>
    </citation>
    <scope>NUCLEOTIDE SEQUENCE [LARGE SCALE GENOMIC DNA]</scope>
    <source>
        <strain evidence="3 4">AJA228-03</strain>
    </source>
</reference>
<proteinExistence type="predicted"/>
<gene>
    <name evidence="3" type="ORF">ACHAXA_002568</name>
</gene>
<dbReference type="Proteomes" id="UP001530377">
    <property type="component" value="Unassembled WGS sequence"/>
</dbReference>
<dbReference type="AlphaFoldDB" id="A0ABD3RBW7"/>
<sequence>MVEKRTCDKDTFGKGNEVKMNFGRFLRLISGGDDKHYLTTQDVHANSDGRPDLMSPLMEPLKDDFPLRPLLMGHLVPQNINMWIGNSKEGTSSGLHHDYHDNLYIVLKGNKRFRLYSPLDTEKMYTRGDLLLVHPNGRINYTSEETTAYGADLLSDAAASAARQRREAEKVLAMAERAMEEGKFGAKEQLERAEQQLEEAIDAILDAEMCEVDDESESGYCDEKYKYSDRRRLVDKTVKNPKNFSRVEADYLNDEEKLHRKYPLMAQATAAFCDIQAGGILYLPASWFHEVSSYGQTIALNYWFHPPDGHDFAAPYSSDFWTNDYKERLEEV</sequence>
<organism evidence="3 4">
    <name type="scientific">Cyclostephanos tholiformis</name>
    <dbReference type="NCBI Taxonomy" id="382380"/>
    <lineage>
        <taxon>Eukaryota</taxon>
        <taxon>Sar</taxon>
        <taxon>Stramenopiles</taxon>
        <taxon>Ochrophyta</taxon>
        <taxon>Bacillariophyta</taxon>
        <taxon>Coscinodiscophyceae</taxon>
        <taxon>Thalassiosirophycidae</taxon>
        <taxon>Stephanodiscales</taxon>
        <taxon>Stephanodiscaceae</taxon>
        <taxon>Cyclostephanos</taxon>
    </lineage>
</organism>
<dbReference type="Pfam" id="PF13621">
    <property type="entry name" value="Cupin_8"/>
    <property type="match status" value="1"/>
</dbReference>
<comment type="caution">
    <text evidence="3">The sequence shown here is derived from an EMBL/GenBank/DDBJ whole genome shotgun (WGS) entry which is preliminary data.</text>
</comment>
<protein>
    <recommendedName>
        <fullName evidence="2">JmjC domain-containing protein</fullName>
    </recommendedName>
</protein>
<dbReference type="InterPro" id="IPR003347">
    <property type="entry name" value="JmjC_dom"/>
</dbReference>
<keyword evidence="4" id="KW-1185">Reference proteome</keyword>
<dbReference type="InterPro" id="IPR014710">
    <property type="entry name" value="RmlC-like_jellyroll"/>
</dbReference>